<comment type="caution">
    <text evidence="3">The sequence shown here is derived from an EMBL/GenBank/DDBJ whole genome shotgun (WGS) entry which is preliminary data.</text>
</comment>
<name>A0A2S7SZ34_9BACT</name>
<gene>
    <name evidence="3" type="ORF">CJD36_009200</name>
</gene>
<feature type="domain" description="DUF8168" evidence="1">
    <location>
        <begin position="126"/>
        <end position="236"/>
    </location>
</feature>
<accession>A0A2S7SZ34</accession>
<reference evidence="3 4" key="1">
    <citation type="submission" date="2018-01" db="EMBL/GenBank/DDBJ databases">
        <title>A novel member of the phylum Bacteroidetes isolated from glacier ice.</title>
        <authorList>
            <person name="Liu Q."/>
            <person name="Xin Y.-H."/>
        </authorList>
    </citation>
    <scope>NUCLEOTIDE SEQUENCE [LARGE SCALE GENOMIC DNA]</scope>
    <source>
        <strain evidence="3 4">RB1R16</strain>
    </source>
</reference>
<evidence type="ECO:0000259" key="1">
    <source>
        <dbReference type="Pfam" id="PF26504"/>
    </source>
</evidence>
<dbReference type="InterPro" id="IPR059012">
    <property type="entry name" value="DUF8168_C"/>
</dbReference>
<evidence type="ECO:0000313" key="3">
    <source>
        <dbReference type="EMBL" id="PQJ11958.1"/>
    </source>
</evidence>
<feature type="domain" description="DUF8168" evidence="2">
    <location>
        <begin position="4"/>
        <end position="103"/>
    </location>
</feature>
<evidence type="ECO:0000259" key="2">
    <source>
        <dbReference type="Pfam" id="PF26505"/>
    </source>
</evidence>
<proteinExistence type="predicted"/>
<dbReference type="RefSeq" id="WP_105038838.1">
    <property type="nucleotide sequence ID" value="NZ_PPSL01000002.1"/>
</dbReference>
<dbReference type="OrthoDB" id="3078353at2"/>
<dbReference type="Pfam" id="PF26504">
    <property type="entry name" value="DUF8168_C"/>
    <property type="match status" value="1"/>
</dbReference>
<dbReference type="AlphaFoldDB" id="A0A2S7SZ34"/>
<sequence length="252" mass="28180">MPNVCFYGKVLPVAVPISCILPTITSIWSEKSITMNFDIKIEQNLIVADCSLSAYEQADLVFVYIRAIDLVRAAVNILAYAHGVGFTVVLDEVLEDNGVRKPYVSIDTSLPQLFTAFDTHSPNWYGEIVNIVCTEPAVFMALDDLIVSIALPHHSTVNCARAVEGLRKLLAPNLSEKQQWDNMHSVLNTSKAYVFMITDNSKSGRHGDRVRIEGEITTEVTRRAWVIMNRFFAFRKGGNLPLSQIDYPILTD</sequence>
<organism evidence="3 4">
    <name type="scientific">Flavipsychrobacter stenotrophus</name>
    <dbReference type="NCBI Taxonomy" id="2077091"/>
    <lineage>
        <taxon>Bacteria</taxon>
        <taxon>Pseudomonadati</taxon>
        <taxon>Bacteroidota</taxon>
        <taxon>Chitinophagia</taxon>
        <taxon>Chitinophagales</taxon>
        <taxon>Chitinophagaceae</taxon>
        <taxon>Flavipsychrobacter</taxon>
    </lineage>
</organism>
<protein>
    <submittedName>
        <fullName evidence="3">Uncharacterized protein</fullName>
    </submittedName>
</protein>
<dbReference type="EMBL" id="PPSL01000002">
    <property type="protein sequence ID" value="PQJ11958.1"/>
    <property type="molecule type" value="Genomic_DNA"/>
</dbReference>
<dbReference type="InterPro" id="IPR059013">
    <property type="entry name" value="DUF8168_N"/>
</dbReference>
<dbReference type="Pfam" id="PF26505">
    <property type="entry name" value="DUF8168_N"/>
    <property type="match status" value="1"/>
</dbReference>
<keyword evidence="4" id="KW-1185">Reference proteome</keyword>
<evidence type="ECO:0000313" key="4">
    <source>
        <dbReference type="Proteomes" id="UP000239872"/>
    </source>
</evidence>
<dbReference type="Proteomes" id="UP000239872">
    <property type="component" value="Unassembled WGS sequence"/>
</dbReference>